<dbReference type="PANTHER" id="PTHR21039">
    <property type="entry name" value="HISTIDINOL PHOSPHATASE-RELATED"/>
    <property type="match status" value="1"/>
</dbReference>
<dbReference type="CDD" id="cd12110">
    <property type="entry name" value="PHP_HisPPase_Hisj_like"/>
    <property type="match status" value="1"/>
</dbReference>
<keyword evidence="11" id="KW-1185">Reference proteome</keyword>
<feature type="domain" description="PHP" evidence="9">
    <location>
        <begin position="5"/>
        <end position="195"/>
    </location>
</feature>
<comment type="catalytic activity">
    <reaction evidence="7 8">
        <text>L-histidinol phosphate + H2O = L-histidinol + phosphate</text>
        <dbReference type="Rhea" id="RHEA:14465"/>
        <dbReference type="ChEBI" id="CHEBI:15377"/>
        <dbReference type="ChEBI" id="CHEBI:43474"/>
        <dbReference type="ChEBI" id="CHEBI:57699"/>
        <dbReference type="ChEBI" id="CHEBI:57980"/>
        <dbReference type="EC" id="3.1.3.15"/>
    </reaction>
</comment>
<dbReference type="GO" id="GO:0000105">
    <property type="term" value="P:L-histidine biosynthetic process"/>
    <property type="evidence" value="ECO:0007669"/>
    <property type="project" value="UniProtKB-UniRule"/>
</dbReference>
<proteinExistence type="inferred from homology"/>
<dbReference type="AlphaFoldDB" id="A0A3N0HYD4"/>
<keyword evidence="4 8" id="KW-0028">Amino-acid biosynthesis</keyword>
<comment type="similarity">
    <text evidence="2 8">Belongs to the PHP hydrolase family. HisK subfamily.</text>
</comment>
<evidence type="ECO:0000259" key="9">
    <source>
        <dbReference type="Pfam" id="PF02811"/>
    </source>
</evidence>
<evidence type="ECO:0000313" key="10">
    <source>
        <dbReference type="EMBL" id="RNM29761.1"/>
    </source>
</evidence>
<dbReference type="GO" id="GO:0004401">
    <property type="term" value="F:histidinol-phosphatase activity"/>
    <property type="evidence" value="ECO:0007669"/>
    <property type="project" value="UniProtKB-UniRule"/>
</dbReference>
<dbReference type="InterPro" id="IPR016195">
    <property type="entry name" value="Pol/histidinol_Pase-like"/>
</dbReference>
<name>A0A3N0HYD4_9FIRM</name>
<dbReference type="Pfam" id="PF02811">
    <property type="entry name" value="PHP"/>
    <property type="match status" value="1"/>
</dbReference>
<reference evidence="10 11" key="1">
    <citation type="submission" date="2018-11" db="EMBL/GenBank/DDBJ databases">
        <title>Clostridium sp. nov., a member of the family Erysipelotrichaceae isolated from pig faeces.</title>
        <authorList>
            <person name="Chang Y.-H."/>
        </authorList>
    </citation>
    <scope>NUCLEOTIDE SEQUENCE [LARGE SCALE GENOMIC DNA]</scope>
    <source>
        <strain evidence="10 11">YH-panp20</strain>
    </source>
</reference>
<evidence type="ECO:0000256" key="7">
    <source>
        <dbReference type="ARBA" id="ARBA00049158"/>
    </source>
</evidence>
<evidence type="ECO:0000256" key="4">
    <source>
        <dbReference type="ARBA" id="ARBA00022605"/>
    </source>
</evidence>
<dbReference type="GO" id="GO:0005737">
    <property type="term" value="C:cytoplasm"/>
    <property type="evidence" value="ECO:0007669"/>
    <property type="project" value="TreeGrafter"/>
</dbReference>
<keyword evidence="5 8" id="KW-0378">Hydrolase</keyword>
<dbReference type="InterPro" id="IPR004013">
    <property type="entry name" value="PHP_dom"/>
</dbReference>
<dbReference type="EC" id="3.1.3.15" evidence="3 8"/>
<keyword evidence="6 8" id="KW-0368">Histidine biosynthesis</keyword>
<organism evidence="10 11">
    <name type="scientific">Absicoccus porci</name>
    <dbReference type="NCBI Taxonomy" id="2486576"/>
    <lineage>
        <taxon>Bacteria</taxon>
        <taxon>Bacillati</taxon>
        <taxon>Bacillota</taxon>
        <taxon>Erysipelotrichia</taxon>
        <taxon>Erysipelotrichales</taxon>
        <taxon>Erysipelotrichaceae</taxon>
        <taxon>Absicoccus</taxon>
    </lineage>
</organism>
<dbReference type="Gene3D" id="3.20.20.140">
    <property type="entry name" value="Metal-dependent hydrolases"/>
    <property type="match status" value="1"/>
</dbReference>
<evidence type="ECO:0000256" key="5">
    <source>
        <dbReference type="ARBA" id="ARBA00022801"/>
    </source>
</evidence>
<dbReference type="NCBIfam" id="TIGR01856">
    <property type="entry name" value="hisJ_fam"/>
    <property type="match status" value="1"/>
</dbReference>
<evidence type="ECO:0000256" key="1">
    <source>
        <dbReference type="ARBA" id="ARBA00004970"/>
    </source>
</evidence>
<dbReference type="InterPro" id="IPR010140">
    <property type="entry name" value="Histidinol_P_phosphatase_HisJ"/>
</dbReference>
<protein>
    <recommendedName>
        <fullName evidence="3 8">Histidinol-phosphatase</fullName>
        <shortName evidence="8">HolPase</shortName>
        <ecNumber evidence="3 8">3.1.3.15</ecNumber>
    </recommendedName>
</protein>
<evidence type="ECO:0000256" key="2">
    <source>
        <dbReference type="ARBA" id="ARBA00009152"/>
    </source>
</evidence>
<comment type="caution">
    <text evidence="10">The sequence shown here is derived from an EMBL/GenBank/DDBJ whole genome shotgun (WGS) entry which is preliminary data.</text>
</comment>
<sequence>MRQNLHTHSTYCDGKDQPEEMIQTAIAEKFDILGFSGHGHCIYDDASMSQQGQTKYIDEIRRLQKQYADEIQIYLGIEQDILGRVPNPRDFDYIIGSAHFVEHEGQFMSVDYSEEMMCKILHEWFHDDFLEYAKTYYQNVRMMKDWDEVDIIGHLDLLTKYNEGNKYFDFENPKYVSIACDTIDALANKIFEVNTGAIARGYRTSPYPYKNLLAYMQEKNIRICLNSDCHDRTKLACNFQESLEMIRSVGYGSMVILTSDGFKDLSLEAFQ</sequence>
<accession>A0A3N0HYD4</accession>
<evidence type="ECO:0000313" key="11">
    <source>
        <dbReference type="Proteomes" id="UP000276568"/>
    </source>
</evidence>
<dbReference type="SUPFAM" id="SSF89550">
    <property type="entry name" value="PHP domain-like"/>
    <property type="match status" value="1"/>
</dbReference>
<dbReference type="Proteomes" id="UP000276568">
    <property type="component" value="Unassembled WGS sequence"/>
</dbReference>
<dbReference type="PANTHER" id="PTHR21039:SF0">
    <property type="entry name" value="HISTIDINOL-PHOSPHATASE"/>
    <property type="match status" value="1"/>
</dbReference>
<dbReference type="UniPathway" id="UPA00031">
    <property type="reaction ID" value="UER00013"/>
</dbReference>
<comment type="pathway">
    <text evidence="1 8">Amino-acid biosynthesis; L-histidine biosynthesis; L-histidine from 5-phospho-alpha-D-ribose 1-diphosphate: step 8/9.</text>
</comment>
<evidence type="ECO:0000256" key="6">
    <source>
        <dbReference type="ARBA" id="ARBA00023102"/>
    </source>
</evidence>
<evidence type="ECO:0000256" key="3">
    <source>
        <dbReference type="ARBA" id="ARBA00013085"/>
    </source>
</evidence>
<dbReference type="EMBL" id="RJQC01000003">
    <property type="protein sequence ID" value="RNM29761.1"/>
    <property type="molecule type" value="Genomic_DNA"/>
</dbReference>
<evidence type="ECO:0000256" key="8">
    <source>
        <dbReference type="RuleBase" id="RU366003"/>
    </source>
</evidence>
<dbReference type="OrthoDB" id="9775255at2"/>
<dbReference type="RefSeq" id="WP_128520825.1">
    <property type="nucleotide sequence ID" value="NZ_RJQC01000003.1"/>
</dbReference>
<gene>
    <name evidence="10" type="ORF">EDX97_09030</name>
</gene>